<keyword evidence="6" id="KW-1133">Transmembrane helix</keyword>
<keyword evidence="6" id="KW-0812">Transmembrane</keyword>
<feature type="domain" description="Glycosyltransferase 2-like" evidence="7">
    <location>
        <begin position="4"/>
        <end position="121"/>
    </location>
</feature>
<dbReference type="SUPFAM" id="SSF53448">
    <property type="entry name" value="Nucleotide-diphospho-sugar transferases"/>
    <property type="match status" value="1"/>
</dbReference>
<dbReference type="EC" id="2.4.-.-" evidence="8"/>
<feature type="transmembrane region" description="Helical" evidence="6">
    <location>
        <begin position="230"/>
        <end position="249"/>
    </location>
</feature>
<evidence type="ECO:0000256" key="4">
    <source>
        <dbReference type="ARBA" id="ARBA00022679"/>
    </source>
</evidence>
<evidence type="ECO:0000256" key="1">
    <source>
        <dbReference type="ARBA" id="ARBA00004236"/>
    </source>
</evidence>
<evidence type="ECO:0000259" key="7">
    <source>
        <dbReference type="Pfam" id="PF00535"/>
    </source>
</evidence>
<dbReference type="InterPro" id="IPR029044">
    <property type="entry name" value="Nucleotide-diphossugar_trans"/>
</dbReference>
<dbReference type="Gene3D" id="3.90.550.10">
    <property type="entry name" value="Spore Coat Polysaccharide Biosynthesis Protein SpsA, Chain A"/>
    <property type="match status" value="1"/>
</dbReference>
<keyword evidence="4 8" id="KW-0808">Transferase</keyword>
<dbReference type="Pfam" id="PF00535">
    <property type="entry name" value="Glycos_transf_2"/>
    <property type="match status" value="1"/>
</dbReference>
<keyword evidence="9" id="KW-1185">Reference proteome</keyword>
<dbReference type="PANTHER" id="PTHR43646:SF2">
    <property type="entry name" value="GLYCOSYLTRANSFERASE 2-LIKE DOMAIN-CONTAINING PROTEIN"/>
    <property type="match status" value="1"/>
</dbReference>
<keyword evidence="3 8" id="KW-0328">Glycosyltransferase</keyword>
<evidence type="ECO:0000313" key="8">
    <source>
        <dbReference type="EMBL" id="MBW8191616.1"/>
    </source>
</evidence>
<evidence type="ECO:0000256" key="2">
    <source>
        <dbReference type="ARBA" id="ARBA00022475"/>
    </source>
</evidence>
<feature type="transmembrane region" description="Helical" evidence="6">
    <location>
        <begin position="255"/>
        <end position="274"/>
    </location>
</feature>
<protein>
    <submittedName>
        <fullName evidence="8">Glycosyltransferase</fullName>
        <ecNumber evidence="8">2.4.-.-</ecNumber>
    </submittedName>
</protein>
<comment type="subcellular location">
    <subcellularLocation>
        <location evidence="1">Cell membrane</location>
    </subcellularLocation>
</comment>
<evidence type="ECO:0000256" key="3">
    <source>
        <dbReference type="ARBA" id="ARBA00022676"/>
    </source>
</evidence>
<accession>A0ABS7EGY9</accession>
<keyword evidence="5 6" id="KW-0472">Membrane</keyword>
<sequence>MDVSFIIPHKGREEMLLKTLRSIQGLHYDLARVEILLISQNEGNSRELDELVNELSVKLIRITDGRTISALRNLGVEGAQGQYLAFLDADVKLSANWLEVMLTTLRRPNTVLAAAHQVNSSEAPSLERIRTALSNAVLDCAVTFLPGRNLCLSRHDFERIGGFPEHLITCEDYYFTERASRLGELYYTSEACYVHLGEDKEYTKMFRKEIWRGQSNLASIKGRTIPLREWPSFIVPIGLLILLGIASVGTIFGQWLIALWSLMLFSLPVVVYSLRLKRLVGASVPLTSVFKFYGLFFPARALGTLSGALKEVKTSSHNE</sequence>
<dbReference type="InterPro" id="IPR001173">
    <property type="entry name" value="Glyco_trans_2-like"/>
</dbReference>
<evidence type="ECO:0000256" key="6">
    <source>
        <dbReference type="SAM" id="Phobius"/>
    </source>
</evidence>
<dbReference type="Proteomes" id="UP001166251">
    <property type="component" value="Unassembled WGS sequence"/>
</dbReference>
<evidence type="ECO:0000256" key="5">
    <source>
        <dbReference type="ARBA" id="ARBA00023136"/>
    </source>
</evidence>
<proteinExistence type="predicted"/>
<evidence type="ECO:0000313" key="9">
    <source>
        <dbReference type="Proteomes" id="UP001166251"/>
    </source>
</evidence>
<organism evidence="8 9">
    <name type="scientific">Neiella holothuriorum</name>
    <dbReference type="NCBI Taxonomy" id="2870530"/>
    <lineage>
        <taxon>Bacteria</taxon>
        <taxon>Pseudomonadati</taxon>
        <taxon>Pseudomonadota</taxon>
        <taxon>Gammaproteobacteria</taxon>
        <taxon>Alteromonadales</taxon>
        <taxon>Echinimonadaceae</taxon>
        <taxon>Neiella</taxon>
    </lineage>
</organism>
<keyword evidence="2" id="KW-1003">Cell membrane</keyword>
<name>A0ABS7EGY9_9GAMM</name>
<reference evidence="8" key="1">
    <citation type="submission" date="2021-07" db="EMBL/GenBank/DDBJ databases">
        <title>Neiella marina sp. nov., isolated from the intestinal content of sea cucumber Apostichopus japonicus.</title>
        <authorList>
            <person name="Bai X."/>
        </authorList>
    </citation>
    <scope>NUCLEOTIDE SEQUENCE</scope>
    <source>
        <strain evidence="8">126</strain>
    </source>
</reference>
<comment type="caution">
    <text evidence="8">The sequence shown here is derived from an EMBL/GenBank/DDBJ whole genome shotgun (WGS) entry which is preliminary data.</text>
</comment>
<dbReference type="PANTHER" id="PTHR43646">
    <property type="entry name" value="GLYCOSYLTRANSFERASE"/>
    <property type="match status" value="1"/>
</dbReference>
<dbReference type="EMBL" id="JAHZSS010000013">
    <property type="protein sequence ID" value="MBW8191616.1"/>
    <property type="molecule type" value="Genomic_DNA"/>
</dbReference>
<dbReference type="GO" id="GO:0016757">
    <property type="term" value="F:glycosyltransferase activity"/>
    <property type="evidence" value="ECO:0007669"/>
    <property type="project" value="UniProtKB-KW"/>
</dbReference>
<gene>
    <name evidence="8" type="ORF">K0504_11260</name>
</gene>